<evidence type="ECO:0000256" key="5">
    <source>
        <dbReference type="ARBA" id="ARBA00007737"/>
    </source>
</evidence>
<comment type="subcellular location">
    <subcellularLocation>
        <location evidence="2">Membrane</location>
        <topology evidence="2">Single-pass type II membrane protein</topology>
    </subcellularLocation>
    <subcellularLocation>
        <location evidence="1">Mitochondrion inner membrane</location>
        <topology evidence="1">Multi-pass membrane protein</topology>
    </subcellularLocation>
</comment>
<feature type="transmembrane region" description="Helical" evidence="19">
    <location>
        <begin position="45"/>
        <end position="68"/>
    </location>
</feature>
<evidence type="ECO:0000256" key="14">
    <source>
        <dbReference type="ARBA" id="ARBA00023136"/>
    </source>
</evidence>
<gene>
    <name evidence="20" type="ORF">H0E87_025672</name>
</gene>
<evidence type="ECO:0000256" key="8">
    <source>
        <dbReference type="ARBA" id="ARBA00022679"/>
    </source>
</evidence>
<evidence type="ECO:0000256" key="19">
    <source>
        <dbReference type="SAM" id="Phobius"/>
    </source>
</evidence>
<evidence type="ECO:0000256" key="18">
    <source>
        <dbReference type="ARBA" id="ARBA00030350"/>
    </source>
</evidence>
<dbReference type="GO" id="GO:0016757">
    <property type="term" value="F:glycosyltransferase activity"/>
    <property type="evidence" value="ECO:0007669"/>
    <property type="project" value="UniProtKB-KW"/>
</dbReference>
<evidence type="ECO:0000313" key="20">
    <source>
        <dbReference type="EMBL" id="KAH8486754.1"/>
    </source>
</evidence>
<keyword evidence="6" id="KW-0813">Transport</keyword>
<dbReference type="CDD" id="cd11299">
    <property type="entry name" value="O-FucT_plant"/>
    <property type="match status" value="1"/>
</dbReference>
<dbReference type="InterPro" id="IPR019378">
    <property type="entry name" value="GDP-Fuc_O-FucTrfase"/>
</dbReference>
<keyword evidence="8" id="KW-0808">Transferase</keyword>
<dbReference type="PANTHER" id="PTHR31741">
    <property type="entry name" value="OS02G0726500 PROTEIN-RELATED"/>
    <property type="match status" value="1"/>
</dbReference>
<keyword evidence="15" id="KW-0325">Glycoprotein</keyword>
<evidence type="ECO:0000256" key="2">
    <source>
        <dbReference type="ARBA" id="ARBA00004606"/>
    </source>
</evidence>
<dbReference type="PANTHER" id="PTHR31741:SF63">
    <property type="entry name" value="O-FUCOSYLTRANSFERASE 37"/>
    <property type="match status" value="1"/>
</dbReference>
<keyword evidence="16" id="KW-0294">Fucose metabolism</keyword>
<reference evidence="20" key="1">
    <citation type="journal article" date="2021" name="J. Hered.">
        <title>Genome Assembly of Salicaceae Populus deltoides (Eastern Cottonwood) I-69 Based on Nanopore Sequencing and Hi-C Technologies.</title>
        <authorList>
            <person name="Bai S."/>
            <person name="Wu H."/>
            <person name="Zhang J."/>
            <person name="Pan Z."/>
            <person name="Zhao W."/>
            <person name="Li Z."/>
            <person name="Tong C."/>
        </authorList>
    </citation>
    <scope>NUCLEOTIDE SEQUENCE</scope>
    <source>
        <tissue evidence="20">Leaf</tissue>
    </source>
</reference>
<evidence type="ECO:0000256" key="6">
    <source>
        <dbReference type="ARBA" id="ARBA00022448"/>
    </source>
</evidence>
<name>A0A8T2X1Z7_POPDE</name>
<evidence type="ECO:0000256" key="11">
    <source>
        <dbReference type="ARBA" id="ARBA00022968"/>
    </source>
</evidence>
<dbReference type="AlphaFoldDB" id="A0A8T2X1Z7"/>
<comment type="caution">
    <text evidence="20">The sequence shown here is derived from an EMBL/GenBank/DDBJ whole genome shotgun (WGS) entry which is preliminary data.</text>
</comment>
<comment type="pathway">
    <text evidence="3">Glycan metabolism.</text>
</comment>
<keyword evidence="10" id="KW-0999">Mitochondrion inner membrane</keyword>
<comment type="similarity">
    <text evidence="4">Belongs to the mitochondrial pyruvate carrier (MPC) (TC 2.A.105) family.</text>
</comment>
<dbReference type="InterPro" id="IPR005336">
    <property type="entry name" value="MPC"/>
</dbReference>
<evidence type="ECO:0000256" key="15">
    <source>
        <dbReference type="ARBA" id="ARBA00023180"/>
    </source>
</evidence>
<evidence type="ECO:0000256" key="7">
    <source>
        <dbReference type="ARBA" id="ARBA00022676"/>
    </source>
</evidence>
<dbReference type="Pfam" id="PF03650">
    <property type="entry name" value="MPC"/>
    <property type="match status" value="1"/>
</dbReference>
<comment type="similarity">
    <text evidence="5">Belongs to the glycosyltransferase GT106 family.</text>
</comment>
<keyword evidence="13" id="KW-0496">Mitochondrion</keyword>
<evidence type="ECO:0000256" key="12">
    <source>
        <dbReference type="ARBA" id="ARBA00022989"/>
    </source>
</evidence>
<dbReference type="EMBL" id="JACEGQ020000015">
    <property type="protein sequence ID" value="KAH8486754.1"/>
    <property type="molecule type" value="Genomic_DNA"/>
</dbReference>
<dbReference type="GO" id="GO:0006004">
    <property type="term" value="P:fucose metabolic process"/>
    <property type="evidence" value="ECO:0007669"/>
    <property type="project" value="UniProtKB-KW"/>
</dbReference>
<keyword evidence="21" id="KW-1185">Reference proteome</keyword>
<organism evidence="20 21">
    <name type="scientific">Populus deltoides</name>
    <name type="common">Eastern poplar</name>
    <name type="synonym">Eastern cottonwood</name>
    <dbReference type="NCBI Taxonomy" id="3696"/>
    <lineage>
        <taxon>Eukaryota</taxon>
        <taxon>Viridiplantae</taxon>
        <taxon>Streptophyta</taxon>
        <taxon>Embryophyta</taxon>
        <taxon>Tracheophyta</taxon>
        <taxon>Spermatophyta</taxon>
        <taxon>Magnoliopsida</taxon>
        <taxon>eudicotyledons</taxon>
        <taxon>Gunneridae</taxon>
        <taxon>Pentapetalae</taxon>
        <taxon>rosids</taxon>
        <taxon>fabids</taxon>
        <taxon>Malpighiales</taxon>
        <taxon>Salicaceae</taxon>
        <taxon>Saliceae</taxon>
        <taxon>Populus</taxon>
    </lineage>
</organism>
<evidence type="ECO:0000256" key="10">
    <source>
        <dbReference type="ARBA" id="ARBA00022792"/>
    </source>
</evidence>
<proteinExistence type="inferred from homology"/>
<evidence type="ECO:0000256" key="16">
    <source>
        <dbReference type="ARBA" id="ARBA00023253"/>
    </source>
</evidence>
<dbReference type="Pfam" id="PF10250">
    <property type="entry name" value="O-FucT"/>
    <property type="match status" value="1"/>
</dbReference>
<dbReference type="InterPro" id="IPR024709">
    <property type="entry name" value="FucosylTrfase_pln"/>
</dbReference>
<dbReference type="GO" id="GO:0005743">
    <property type="term" value="C:mitochondrial inner membrane"/>
    <property type="evidence" value="ECO:0007669"/>
    <property type="project" value="UniProtKB-SubCell"/>
</dbReference>
<protein>
    <recommendedName>
        <fullName evidence="18">O-fucosyltransferase family protein</fullName>
    </recommendedName>
</protein>
<feature type="transmembrane region" description="Helical" evidence="19">
    <location>
        <begin position="550"/>
        <end position="570"/>
    </location>
</feature>
<keyword evidence="17" id="KW-0119">Carbohydrate metabolism</keyword>
<keyword evidence="9 19" id="KW-0812">Transmembrane</keyword>
<evidence type="ECO:0000256" key="3">
    <source>
        <dbReference type="ARBA" id="ARBA00004881"/>
    </source>
</evidence>
<keyword evidence="11" id="KW-0735">Signal-anchor</keyword>
<sequence length="697" mass="77996">MAKSRNIKNPIFTLTPSPVCHLLSASPFTSLLFSPKKSPRNYNKLLTPPTLCLISLLVSLTLFGVSILGFTSNSQDSLPCSLNSPSSLSFPSMSISSMLLTSLSSVVPKNVEDEPRMAKSLMAPLPLQPVTGNVSKEEKEFWEQPDGKGYKPCLDFSLKYRKASARISKERRRFLVVVASGGLNQQRNQIVDAVVIARILEAALVVPVLQVNPIWDDESEFSEIFNVEHFKRVLRADVRIVSSLPSTHLMSRQSIENQIPYDVSPYWIRARFSRLLNEEGLLILKALDSKLSKNLPPDLQKLRCKVAFHALRFAAPIQDLGNRLSKRMWIEGPYIALHLRLEKDIWVRSGCLSSLGPEYDKIIAKSRESQPEYLTGRLNMNHIRRRLAGLCPLSALEIARFLKALGAPSTARIYIAGGEPFGGSLALQPLIAEFPNVITKEILARGGELSPFIKKASALAAIDYIISLSSNVFIPSHGGNFGRVMQGHRAYAGHKKHIRPNKRAMLPVFENSTFEFGSIIRTLHKKSQGQPEPRTNKRDRDVIAYPVPEFIFYSAFVVLDYLIIIFVVVVDLQVLQRFLRGSSCFHFSMAAYFRTFLNSPVGPKTTHFWGPVANWGFVAAGLVDMKNPPEKISGNMTGAMCVCSALLMRFAWMVQPRNYLLLACHASNETVQLYQLSRWAKGQGYLSSEKKEETRSQ</sequence>
<evidence type="ECO:0000313" key="21">
    <source>
        <dbReference type="Proteomes" id="UP000807159"/>
    </source>
</evidence>
<accession>A0A8T2X1Z7</accession>
<keyword evidence="7" id="KW-0328">Glycosyltransferase</keyword>
<dbReference type="GO" id="GO:0006850">
    <property type="term" value="P:pyruvate import into mitochondria"/>
    <property type="evidence" value="ECO:0007669"/>
    <property type="project" value="InterPro"/>
</dbReference>
<keyword evidence="14 19" id="KW-0472">Membrane</keyword>
<evidence type="ECO:0000256" key="17">
    <source>
        <dbReference type="ARBA" id="ARBA00023277"/>
    </source>
</evidence>
<keyword evidence="12 19" id="KW-1133">Transmembrane helix</keyword>
<evidence type="ECO:0000256" key="1">
    <source>
        <dbReference type="ARBA" id="ARBA00004448"/>
    </source>
</evidence>
<evidence type="ECO:0000256" key="9">
    <source>
        <dbReference type="ARBA" id="ARBA00022692"/>
    </source>
</evidence>
<dbReference type="Proteomes" id="UP000807159">
    <property type="component" value="Chromosome 15"/>
</dbReference>
<evidence type="ECO:0000256" key="4">
    <source>
        <dbReference type="ARBA" id="ARBA00006416"/>
    </source>
</evidence>
<evidence type="ECO:0000256" key="13">
    <source>
        <dbReference type="ARBA" id="ARBA00023128"/>
    </source>
</evidence>